<dbReference type="GO" id="GO:0048500">
    <property type="term" value="C:signal recognition particle"/>
    <property type="evidence" value="ECO:0007669"/>
    <property type="project" value="UniProtKB-UniRule"/>
</dbReference>
<reference evidence="12" key="1">
    <citation type="submission" date="2007-10" db="EMBL/GenBank/DDBJ databases">
        <title>Complete genome of Alkaliphilus oremlandii OhILAs.</title>
        <authorList>
            <person name="Copeland A."/>
            <person name="Lucas S."/>
            <person name="Lapidus A."/>
            <person name="Barry K."/>
            <person name="Detter J.C."/>
            <person name="Glavina del Rio T."/>
            <person name="Hammon N."/>
            <person name="Israni S."/>
            <person name="Dalin E."/>
            <person name="Tice H."/>
            <person name="Pitluck S."/>
            <person name="Chain P."/>
            <person name="Malfatti S."/>
            <person name="Shin M."/>
            <person name="Vergez L."/>
            <person name="Schmutz J."/>
            <person name="Larimer F."/>
            <person name="Land M."/>
            <person name="Hauser L."/>
            <person name="Kyrpides N."/>
            <person name="Mikhailova N."/>
            <person name="Stolz J.F."/>
            <person name="Dawson A."/>
            <person name="Fisher E."/>
            <person name="Crable B."/>
            <person name="Perera E."/>
            <person name="Lisak J."/>
            <person name="Ranganathan M."/>
            <person name="Basu P."/>
            <person name="Richardson P."/>
        </authorList>
    </citation>
    <scope>NUCLEOTIDE SEQUENCE [LARGE SCALE GENOMIC DNA]</scope>
    <source>
        <strain evidence="12">OhILAs</strain>
    </source>
</reference>
<feature type="binding site" evidence="9">
    <location>
        <begin position="108"/>
        <end position="115"/>
    </location>
    <ligand>
        <name>GTP</name>
        <dbReference type="ChEBI" id="CHEBI:37565"/>
    </ligand>
</feature>
<evidence type="ECO:0000256" key="1">
    <source>
        <dbReference type="ARBA" id="ARBA00005450"/>
    </source>
</evidence>
<dbReference type="InterPro" id="IPR003593">
    <property type="entry name" value="AAA+_ATPase"/>
</dbReference>
<dbReference type="OrthoDB" id="9804720at2"/>
<keyword evidence="3 9" id="KW-0378">Hydrolase</keyword>
<dbReference type="AlphaFoldDB" id="A8MHC0"/>
<name>A8MHC0_ALKOO</name>
<evidence type="ECO:0000256" key="5">
    <source>
        <dbReference type="ARBA" id="ARBA00023134"/>
    </source>
</evidence>
<dbReference type="Gene3D" id="1.10.260.30">
    <property type="entry name" value="Signal recognition particle, SRP54 subunit, M-domain"/>
    <property type="match status" value="1"/>
</dbReference>
<dbReference type="SUPFAM" id="SSF52540">
    <property type="entry name" value="P-loop containing nucleoside triphosphate hydrolases"/>
    <property type="match status" value="1"/>
</dbReference>
<evidence type="ECO:0000256" key="2">
    <source>
        <dbReference type="ARBA" id="ARBA00022741"/>
    </source>
</evidence>
<dbReference type="GO" id="GO:0008312">
    <property type="term" value="F:7S RNA binding"/>
    <property type="evidence" value="ECO:0007669"/>
    <property type="project" value="InterPro"/>
</dbReference>
<dbReference type="InterPro" id="IPR004125">
    <property type="entry name" value="Signal_recog_particle_SRP54_M"/>
</dbReference>
<comment type="subunit">
    <text evidence="9">Part of the signal recognition particle protein translocation system, which is composed of SRP and FtsY.</text>
</comment>
<evidence type="ECO:0000259" key="10">
    <source>
        <dbReference type="PROSITE" id="PS00300"/>
    </source>
</evidence>
<gene>
    <name evidence="9" type="primary">ffh</name>
    <name evidence="11" type="ordered locus">Clos_1463</name>
</gene>
<dbReference type="HOGENOM" id="CLU_009301_6_0_9"/>
<evidence type="ECO:0000256" key="7">
    <source>
        <dbReference type="ARBA" id="ARBA00023274"/>
    </source>
</evidence>
<evidence type="ECO:0000256" key="3">
    <source>
        <dbReference type="ARBA" id="ARBA00022801"/>
    </source>
</evidence>
<comment type="similarity">
    <text evidence="1 9">Belongs to the GTP-binding SRP family. SRP54 subfamily.</text>
</comment>
<dbReference type="GO" id="GO:0003924">
    <property type="term" value="F:GTPase activity"/>
    <property type="evidence" value="ECO:0007669"/>
    <property type="project" value="UniProtKB-UniRule"/>
</dbReference>
<dbReference type="InterPro" id="IPR022941">
    <property type="entry name" value="SRP54"/>
</dbReference>
<sequence length="448" mass="49466">MVFEGLAEKLQDTFKKLKNKGKLTEKDVAEAMREVRLALLEADVNFKVVKDFINKVKERAVGIEVLESLTPGQQVIKIVNEELTELMGTSQSKINFSSKPPTIIMLVGLQGAGKTTTTGKLAGMLKKQGKRPLLIACDIYRPAAIKQLQVVGEKVGVPVFTMGDKQSPVDISKAGIDHGMSHGNDVILIDTAGRLHVDEELMDELKDIKNDVKPHEILLVVDSMTGQDAVNVAEHFNEKLGIDGVILTKLDGDTRGGAALSVRAVTNKPIKFTGLGEKLDDLEPFYPDRMASRILGMGDMLSLIEKAQANFDAKKAKELENKIKTQQFTFDDFLDQLEQVQKMGSLSQILEMIPGMGGKQLKGMDVDEKELVYVKAIIQSMTKNERHDPSIINGSRRKRIASGSGTSVQQVNKLLKQFEQTRKMMKQFADMAKPGKKGGKFKMPFLGR</sequence>
<dbReference type="PROSITE" id="PS00300">
    <property type="entry name" value="SRP54"/>
    <property type="match status" value="1"/>
</dbReference>
<keyword evidence="4 9" id="KW-0694">RNA-binding</keyword>
<comment type="function">
    <text evidence="9">Involved in targeting and insertion of nascent membrane proteins into the cytoplasmic membrane. Binds to the hydrophobic signal sequence of the ribosome-nascent chain (RNC) as it emerges from the ribosomes. The SRP-RNC complex is then targeted to the cytoplasmic membrane where it interacts with the SRP receptor FtsY.</text>
</comment>
<evidence type="ECO:0000313" key="11">
    <source>
        <dbReference type="EMBL" id="ABW19007.1"/>
    </source>
</evidence>
<dbReference type="Proteomes" id="UP000000269">
    <property type="component" value="Chromosome"/>
</dbReference>
<dbReference type="Gene3D" id="3.40.50.300">
    <property type="entry name" value="P-loop containing nucleotide triphosphate hydrolases"/>
    <property type="match status" value="1"/>
</dbReference>
<dbReference type="KEGG" id="aoe:Clos_1463"/>
<comment type="subcellular location">
    <subcellularLocation>
        <location evidence="9">Cytoplasm</location>
    </subcellularLocation>
    <text evidence="9">The SRP-RNC complex is targeted to the cytoplasmic membrane.</text>
</comment>
<dbReference type="GO" id="GO:0006614">
    <property type="term" value="P:SRP-dependent cotranslational protein targeting to membrane"/>
    <property type="evidence" value="ECO:0007669"/>
    <property type="project" value="InterPro"/>
</dbReference>
<keyword evidence="5 9" id="KW-0342">GTP-binding</keyword>
<keyword evidence="6 9" id="KW-0733">Signal recognition particle</keyword>
<dbReference type="CDD" id="cd18539">
    <property type="entry name" value="SRP_G"/>
    <property type="match status" value="1"/>
</dbReference>
<evidence type="ECO:0000256" key="9">
    <source>
        <dbReference type="HAMAP-Rule" id="MF_00306"/>
    </source>
</evidence>
<evidence type="ECO:0000256" key="4">
    <source>
        <dbReference type="ARBA" id="ARBA00022884"/>
    </source>
</evidence>
<feature type="binding site" evidence="9">
    <location>
        <begin position="248"/>
        <end position="251"/>
    </location>
    <ligand>
        <name>GTP</name>
        <dbReference type="ChEBI" id="CHEBI:37565"/>
    </ligand>
</feature>
<dbReference type="RefSeq" id="WP_012159319.1">
    <property type="nucleotide sequence ID" value="NC_009922.1"/>
</dbReference>
<dbReference type="InterPro" id="IPR036891">
    <property type="entry name" value="Signal_recog_part_SRP54_M_sf"/>
</dbReference>
<keyword evidence="2 9" id="KW-0547">Nucleotide-binding</keyword>
<keyword evidence="7 9" id="KW-0687">Ribonucleoprotein</keyword>
<dbReference type="EMBL" id="CP000853">
    <property type="protein sequence ID" value="ABW19007.1"/>
    <property type="molecule type" value="Genomic_DNA"/>
</dbReference>
<organism evidence="11 12">
    <name type="scientific">Alkaliphilus oremlandii (strain OhILAs)</name>
    <name type="common">Clostridium oremlandii (strain OhILAs)</name>
    <dbReference type="NCBI Taxonomy" id="350688"/>
    <lineage>
        <taxon>Bacteria</taxon>
        <taxon>Bacillati</taxon>
        <taxon>Bacillota</taxon>
        <taxon>Clostridia</taxon>
        <taxon>Peptostreptococcales</taxon>
        <taxon>Natronincolaceae</taxon>
        <taxon>Alkaliphilus</taxon>
    </lineage>
</organism>
<dbReference type="InterPro" id="IPR004780">
    <property type="entry name" value="SRP"/>
</dbReference>
<dbReference type="Pfam" id="PF00448">
    <property type="entry name" value="SRP54"/>
    <property type="match status" value="1"/>
</dbReference>
<protein>
    <recommendedName>
        <fullName evidence="9">Signal recognition particle protein</fullName>
        <ecNumber evidence="9">3.6.5.4</ecNumber>
    </recommendedName>
    <alternativeName>
        <fullName evidence="9">Fifty-four homolog</fullName>
    </alternativeName>
</protein>
<dbReference type="InterPro" id="IPR042101">
    <property type="entry name" value="SRP54_N_sf"/>
</dbReference>
<dbReference type="InterPro" id="IPR027417">
    <property type="entry name" value="P-loop_NTPase"/>
</dbReference>
<dbReference type="GO" id="GO:0005525">
    <property type="term" value="F:GTP binding"/>
    <property type="evidence" value="ECO:0007669"/>
    <property type="project" value="UniProtKB-UniRule"/>
</dbReference>
<evidence type="ECO:0000256" key="6">
    <source>
        <dbReference type="ARBA" id="ARBA00023135"/>
    </source>
</evidence>
<evidence type="ECO:0000256" key="8">
    <source>
        <dbReference type="ARBA" id="ARBA00048027"/>
    </source>
</evidence>
<dbReference type="Gene3D" id="1.20.120.140">
    <property type="entry name" value="Signal recognition particle SRP54, nucleotide-binding domain"/>
    <property type="match status" value="1"/>
</dbReference>
<keyword evidence="9" id="KW-0963">Cytoplasm</keyword>
<dbReference type="PANTHER" id="PTHR11564:SF5">
    <property type="entry name" value="SIGNAL RECOGNITION PARTICLE SUBUNIT SRP54"/>
    <property type="match status" value="1"/>
</dbReference>
<dbReference type="SMART" id="SM00382">
    <property type="entry name" value="AAA"/>
    <property type="match status" value="1"/>
</dbReference>
<dbReference type="NCBIfam" id="TIGR00959">
    <property type="entry name" value="ffh"/>
    <property type="match status" value="1"/>
</dbReference>
<accession>A8MHC0</accession>
<dbReference type="PANTHER" id="PTHR11564">
    <property type="entry name" value="SIGNAL RECOGNITION PARTICLE 54K PROTEIN SRP54"/>
    <property type="match status" value="1"/>
</dbReference>
<comment type="catalytic activity">
    <reaction evidence="8 9">
        <text>GTP + H2O = GDP + phosphate + H(+)</text>
        <dbReference type="Rhea" id="RHEA:19669"/>
        <dbReference type="ChEBI" id="CHEBI:15377"/>
        <dbReference type="ChEBI" id="CHEBI:15378"/>
        <dbReference type="ChEBI" id="CHEBI:37565"/>
        <dbReference type="ChEBI" id="CHEBI:43474"/>
        <dbReference type="ChEBI" id="CHEBI:58189"/>
        <dbReference type="EC" id="3.6.5.4"/>
    </reaction>
</comment>
<dbReference type="HAMAP" id="MF_00306">
    <property type="entry name" value="SRP54"/>
    <property type="match status" value="1"/>
</dbReference>
<dbReference type="EC" id="3.6.5.4" evidence="9"/>
<dbReference type="InterPro" id="IPR000897">
    <property type="entry name" value="SRP54_GTPase_dom"/>
</dbReference>
<dbReference type="InterPro" id="IPR013822">
    <property type="entry name" value="Signal_recog_particl_SRP54_hlx"/>
</dbReference>
<keyword evidence="12" id="KW-1185">Reference proteome</keyword>
<feature type="binding site" evidence="9">
    <location>
        <begin position="190"/>
        <end position="194"/>
    </location>
    <ligand>
        <name>GTP</name>
        <dbReference type="ChEBI" id="CHEBI:37565"/>
    </ligand>
</feature>
<dbReference type="Pfam" id="PF02881">
    <property type="entry name" value="SRP54_N"/>
    <property type="match status" value="1"/>
</dbReference>
<dbReference type="SMART" id="SM00963">
    <property type="entry name" value="SRP54_N"/>
    <property type="match status" value="1"/>
</dbReference>
<dbReference type="FunFam" id="3.40.50.300:FF:000022">
    <property type="entry name" value="Signal recognition particle 54 kDa subunit"/>
    <property type="match status" value="1"/>
</dbReference>
<dbReference type="Pfam" id="PF02978">
    <property type="entry name" value="SRP_SPB"/>
    <property type="match status" value="1"/>
</dbReference>
<dbReference type="eggNOG" id="COG0541">
    <property type="taxonomic scope" value="Bacteria"/>
</dbReference>
<dbReference type="STRING" id="350688.Clos_1463"/>
<comment type="domain">
    <text evidence="9">Composed of three domains: the N-terminal N domain, which is responsible for interactions with the ribosome, the central G domain, which binds GTP, and the C-terminal M domain, which binds the RNA and the signal sequence of the RNC.</text>
</comment>
<feature type="domain" description="SRP54-type proteins GTP-binding" evidence="10">
    <location>
        <begin position="269"/>
        <end position="282"/>
    </location>
</feature>
<proteinExistence type="inferred from homology"/>
<dbReference type="SMART" id="SM00962">
    <property type="entry name" value="SRP54"/>
    <property type="match status" value="1"/>
</dbReference>
<dbReference type="SUPFAM" id="SSF47446">
    <property type="entry name" value="Signal peptide-binding domain"/>
    <property type="match status" value="1"/>
</dbReference>
<evidence type="ECO:0000313" key="12">
    <source>
        <dbReference type="Proteomes" id="UP000000269"/>
    </source>
</evidence>